<keyword evidence="3" id="KW-1185">Reference proteome</keyword>
<organism evidence="2 3">
    <name type="scientific">Thermoactinomyces daqus</name>
    <dbReference type="NCBI Taxonomy" id="1329516"/>
    <lineage>
        <taxon>Bacteria</taxon>
        <taxon>Bacillati</taxon>
        <taxon>Bacillota</taxon>
        <taxon>Bacilli</taxon>
        <taxon>Bacillales</taxon>
        <taxon>Thermoactinomycetaceae</taxon>
        <taxon>Thermoactinomyces</taxon>
    </lineage>
</organism>
<name>A0A7W1XDL7_9BACL</name>
<comment type="caution">
    <text evidence="2">The sequence shown here is derived from an EMBL/GenBank/DDBJ whole genome shotgun (WGS) entry which is preliminary data.</text>
</comment>
<reference evidence="2 3" key="1">
    <citation type="submission" date="2020-07" db="EMBL/GenBank/DDBJ databases">
        <authorList>
            <person name="Feng H."/>
        </authorList>
    </citation>
    <scope>NUCLEOTIDE SEQUENCE [LARGE SCALE GENOMIC DNA]</scope>
    <source>
        <strain evidence="3">s-11</strain>
    </source>
</reference>
<dbReference type="OrthoDB" id="1258529at2"/>
<proteinExistence type="predicted"/>
<evidence type="ECO:0000256" key="1">
    <source>
        <dbReference type="SAM" id="MobiDB-lite"/>
    </source>
</evidence>
<dbReference type="RefSeq" id="WP_052154434.1">
    <property type="nucleotide sequence ID" value="NZ_JACEIP010000050.1"/>
</dbReference>
<evidence type="ECO:0008006" key="4">
    <source>
        <dbReference type="Google" id="ProtNLM"/>
    </source>
</evidence>
<dbReference type="EMBL" id="JACEIP010000050">
    <property type="protein sequence ID" value="MBA4544612.1"/>
    <property type="molecule type" value="Genomic_DNA"/>
</dbReference>
<protein>
    <recommendedName>
        <fullName evidence="4">Replication protein</fullName>
    </recommendedName>
</protein>
<dbReference type="AlphaFoldDB" id="A0A7W1XDL7"/>
<sequence>MEKHFDPHELETLANHAFSHRFNHTLHAYIDIADDLVAGTLLSQIIYWFTPDQNGRRKVKVFKDGQYWIAKSQDDWFDEIRITAKQYRTAIKKLEDRNLIIKKIFKFDGSPTTHIRPNYPVLRQEIEKWKKAVIQQILNDENPFLTKGKKPVKSSVFDDAEQQLGYLEQSSTLEPQGEAPNPLKTLDFYQRSKSKFTKGQNGKLQSVKNLNKDYDKDCDKDDDGSAATASQPWENDFQYMALRQQFTSAGASDIRKHEDHYSKFLNAKEKLGFGKLSELADEYIKKVKSGQHPHKDRGPQIVWFLDDGWQNFGSKEKSTPARDKKKSEPVRRQTDFFDAESYLAEMV</sequence>
<feature type="region of interest" description="Disordered" evidence="1">
    <location>
        <begin position="311"/>
        <end position="332"/>
    </location>
</feature>
<evidence type="ECO:0000313" key="2">
    <source>
        <dbReference type="EMBL" id="MBA4544612.1"/>
    </source>
</evidence>
<accession>A0A7W1XDL7</accession>
<feature type="compositionally biased region" description="Basic and acidic residues" evidence="1">
    <location>
        <begin position="314"/>
        <end position="332"/>
    </location>
</feature>
<dbReference type="Proteomes" id="UP000530514">
    <property type="component" value="Unassembled WGS sequence"/>
</dbReference>
<evidence type="ECO:0000313" key="3">
    <source>
        <dbReference type="Proteomes" id="UP000530514"/>
    </source>
</evidence>
<gene>
    <name evidence="2" type="ORF">H1164_17430</name>
</gene>